<dbReference type="Pfam" id="PF14016">
    <property type="entry name" value="DUF4232"/>
    <property type="match status" value="1"/>
</dbReference>
<organism evidence="4 5">
    <name type="scientific">Streptomyces angustmyceticus</name>
    <dbReference type="NCBI Taxonomy" id="285578"/>
    <lineage>
        <taxon>Bacteria</taxon>
        <taxon>Bacillati</taxon>
        <taxon>Actinomycetota</taxon>
        <taxon>Actinomycetes</taxon>
        <taxon>Kitasatosporales</taxon>
        <taxon>Streptomycetaceae</taxon>
        <taxon>Streptomyces</taxon>
    </lineage>
</organism>
<evidence type="ECO:0000256" key="1">
    <source>
        <dbReference type="SAM" id="MobiDB-lite"/>
    </source>
</evidence>
<accession>A0A5J4LJG0</accession>
<feature type="compositionally biased region" description="Gly residues" evidence="1">
    <location>
        <begin position="60"/>
        <end position="70"/>
    </location>
</feature>
<dbReference type="PROSITE" id="PS51257">
    <property type="entry name" value="PROKAR_LIPOPROTEIN"/>
    <property type="match status" value="1"/>
</dbReference>
<dbReference type="AlphaFoldDB" id="A0A5J4LJG0"/>
<protein>
    <recommendedName>
        <fullName evidence="3">DUF4232 domain-containing protein</fullName>
    </recommendedName>
</protein>
<dbReference type="RefSeq" id="WP_086719028.1">
    <property type="nucleotide sequence ID" value="NZ_BLAG01000011.1"/>
</dbReference>
<dbReference type="OrthoDB" id="4218631at2"/>
<evidence type="ECO:0000256" key="2">
    <source>
        <dbReference type="SAM" id="SignalP"/>
    </source>
</evidence>
<evidence type="ECO:0000313" key="4">
    <source>
        <dbReference type="EMBL" id="GES31650.1"/>
    </source>
</evidence>
<dbReference type="EMBL" id="BLAG01000011">
    <property type="protein sequence ID" value="GES31650.1"/>
    <property type="molecule type" value="Genomic_DNA"/>
</dbReference>
<dbReference type="Proteomes" id="UP000325598">
    <property type="component" value="Unassembled WGS sequence"/>
</dbReference>
<proteinExistence type="predicted"/>
<keyword evidence="5" id="KW-1185">Reference proteome</keyword>
<evidence type="ECO:0000259" key="3">
    <source>
        <dbReference type="Pfam" id="PF14016"/>
    </source>
</evidence>
<dbReference type="InterPro" id="IPR025326">
    <property type="entry name" value="DUF4232"/>
</dbReference>
<evidence type="ECO:0000313" key="5">
    <source>
        <dbReference type="Proteomes" id="UP000325598"/>
    </source>
</evidence>
<gene>
    <name evidence="4" type="ORF">San01_41370</name>
</gene>
<feature type="domain" description="DUF4232" evidence="3">
    <location>
        <begin position="81"/>
        <end position="209"/>
    </location>
</feature>
<feature type="region of interest" description="Disordered" evidence="1">
    <location>
        <begin position="27"/>
        <end position="71"/>
    </location>
</feature>
<feature type="signal peptide" evidence="2">
    <location>
        <begin position="1"/>
        <end position="27"/>
    </location>
</feature>
<feature type="chain" id="PRO_5039081648" description="DUF4232 domain-containing protein" evidence="2">
    <location>
        <begin position="28"/>
        <end position="224"/>
    </location>
</feature>
<dbReference type="GeneID" id="96752775"/>
<keyword evidence="2" id="KW-0732">Signal</keyword>
<reference evidence="4 5" key="1">
    <citation type="submission" date="2019-10" db="EMBL/GenBank/DDBJ databases">
        <title>Whole genome shotgun sequence of Streptomyces angustmyceticus NBRC 3934.</title>
        <authorList>
            <person name="Hosoyama A."/>
            <person name="Ichikawa N."/>
            <person name="Kimura A."/>
            <person name="Kitahashi Y."/>
            <person name="Komaki H."/>
            <person name="Uohara A."/>
        </authorList>
    </citation>
    <scope>NUCLEOTIDE SEQUENCE [LARGE SCALE GENOMIC DNA]</scope>
    <source>
        <strain evidence="4 5">NBRC 3934</strain>
    </source>
</reference>
<name>A0A5J4LJG0_9ACTN</name>
<sequence>MTARRSRSRRAAYAALALALAGSLALTGCNSHSSKSRKSKKSFSSSARSKSSLKSKKRGFAGGGAAGAGAGAAASRRAHDCRPSTYRVTFAQQTGPKSHVTVTFKNTGGRACTLHDAPLLRFDNAKAPLPLLQGTPGDPDGTRVTVPAHGHAYAVVPTRTAAAKGTTRRSVTVAFMGASAHSVTAEPVTVNFAEKRLHLSVGNSKVTNWNSSLHAAQLAGGVAK</sequence>
<comment type="caution">
    <text evidence="4">The sequence shown here is derived from an EMBL/GenBank/DDBJ whole genome shotgun (WGS) entry which is preliminary data.</text>
</comment>